<dbReference type="EMBL" id="CAJNNW010033077">
    <property type="protein sequence ID" value="CAE8717005.1"/>
    <property type="molecule type" value="Genomic_DNA"/>
</dbReference>
<dbReference type="AlphaFoldDB" id="A0A813KZD1"/>
<name>A0A813KZD1_POLGL</name>
<accession>A0A813KZD1</accession>
<comment type="caution">
    <text evidence="2">The sequence shown here is derived from an EMBL/GenBank/DDBJ whole genome shotgun (WGS) entry which is preliminary data.</text>
</comment>
<reference evidence="2" key="1">
    <citation type="submission" date="2021-02" db="EMBL/GenBank/DDBJ databases">
        <authorList>
            <person name="Dougan E. K."/>
            <person name="Rhodes N."/>
            <person name="Thang M."/>
            <person name="Chan C."/>
        </authorList>
    </citation>
    <scope>NUCLEOTIDE SEQUENCE</scope>
</reference>
<dbReference type="Proteomes" id="UP000626109">
    <property type="component" value="Unassembled WGS sequence"/>
</dbReference>
<protein>
    <submittedName>
        <fullName evidence="2">Uncharacterized protein</fullName>
    </submittedName>
</protein>
<evidence type="ECO:0000256" key="1">
    <source>
        <dbReference type="SAM" id="Phobius"/>
    </source>
</evidence>
<organism evidence="2 3">
    <name type="scientific">Polarella glacialis</name>
    <name type="common">Dinoflagellate</name>
    <dbReference type="NCBI Taxonomy" id="89957"/>
    <lineage>
        <taxon>Eukaryota</taxon>
        <taxon>Sar</taxon>
        <taxon>Alveolata</taxon>
        <taxon>Dinophyceae</taxon>
        <taxon>Suessiales</taxon>
        <taxon>Suessiaceae</taxon>
        <taxon>Polarella</taxon>
    </lineage>
</organism>
<evidence type="ECO:0000313" key="3">
    <source>
        <dbReference type="Proteomes" id="UP000626109"/>
    </source>
</evidence>
<gene>
    <name evidence="2" type="ORF">PGLA2088_LOCUS39334</name>
</gene>
<proteinExistence type="predicted"/>
<sequence length="778" mass="85383">MFCHVISCHAWPCHAWPCHARPGQAISATREMPAMPQKAWPAMAPVTDGHEVPAMPAGSPKKSSRKARGAACIHNSFGLALGVMAAVFGVAFVLWPACVDGLPCKQRETIEQRLRDIALDIVPPLKKRTPTFIRMGELAFLQRNSSDDCVAPLMRWLESAVGGFVSSPAKVRQVTQYIGVDQLSVVRAALGDLWTEAQNFSLMAHQSAACVRNNAPLRSYICAALGDPSLRPKLLNTSPEDLSMAAHLYLVLERLGSAARDRSDFRATLGQHFERVSDDIVATILAITKAQGWGKEILKFRVGKWYSIPIRPELPISMRAAPLRGAGHVQYLLQMNILEATFIDHDLGIQDNTDLGIALSVDVATQTPFVDSSSRIVFPLGKDWIDAYIAWNMNYVSLFGELAVFAKLLIPSIICTSVSDTTVEGNWSRPVPEMWVIAREVTLKAALAFMYNWEAAKIASGVHTDNMVMSPHAREEWGRISMLHSSLPHPPDCCGKGSLNMLYDQVLPYGASEHSPTSEMPSEWFLFYCTMVMWVMVLFTGFGSEFVVGVPLSKHLSEGSSEIFWTTTELLFPICLTVALFSQSVFGLPFLCVGLWKCGYPETRGYFLSAMDWLSLDRARAVSLYLAGLGLALHHASTSLTICATCRGLFPLSRPLVSACVVPVLQHSAYLVKYNSKVAHRVVVVLLEVVFEWEVLGNLASFESEYGLWFSRFGRGCALTMLVAHWLYVLSAALDIVVGLYGSAKRADVGAVDLALSTASMDGSSRSFAVANVPRESP</sequence>
<feature type="transmembrane region" description="Helical" evidence="1">
    <location>
        <begin position="71"/>
        <end position="95"/>
    </location>
</feature>
<keyword evidence="1" id="KW-0472">Membrane</keyword>
<keyword evidence="1" id="KW-1133">Transmembrane helix</keyword>
<evidence type="ECO:0000313" key="2">
    <source>
        <dbReference type="EMBL" id="CAE8717005.1"/>
    </source>
</evidence>
<keyword evidence="1" id="KW-0812">Transmembrane</keyword>